<reference evidence="2" key="2">
    <citation type="submission" date="2025-08" db="UniProtKB">
        <authorList>
            <consortium name="RefSeq"/>
        </authorList>
    </citation>
    <scope>IDENTIFICATION</scope>
</reference>
<feature type="region of interest" description="Disordered" evidence="1">
    <location>
        <begin position="12"/>
        <end position="40"/>
    </location>
</feature>
<organism evidence="2">
    <name type="scientific">Aspergillus niger</name>
    <dbReference type="NCBI Taxonomy" id="5061"/>
    <lineage>
        <taxon>Eukaryota</taxon>
        <taxon>Fungi</taxon>
        <taxon>Dikarya</taxon>
        <taxon>Ascomycota</taxon>
        <taxon>Pezizomycotina</taxon>
        <taxon>Eurotiomycetes</taxon>
        <taxon>Eurotiomycetidae</taxon>
        <taxon>Eurotiales</taxon>
        <taxon>Aspergillaceae</taxon>
        <taxon>Aspergillus</taxon>
        <taxon>Aspergillus subgen. Circumdati</taxon>
    </lineage>
</organism>
<dbReference type="GeneID" id="84590045"/>
<name>A0AAJ8BTA6_ASPNG</name>
<sequence>MTYACRILDKAQKTGGKANEENPKIGATQAKRNAKRGDEDEATYGSAFAIQCNGSLSRNGSGLGLGTS</sequence>
<evidence type="ECO:0000313" key="2">
    <source>
        <dbReference type="RefSeq" id="XP_059603293.1"/>
    </source>
</evidence>
<dbReference type="KEGG" id="ang:An01g09370"/>
<protein>
    <submittedName>
        <fullName evidence="2">Uncharacterized protein</fullName>
    </submittedName>
</protein>
<reference evidence="2" key="1">
    <citation type="submission" date="2025-02" db="EMBL/GenBank/DDBJ databases">
        <authorList>
            <consortium name="NCBI Genome Project"/>
        </authorList>
    </citation>
    <scope>NUCLEOTIDE SEQUENCE</scope>
</reference>
<evidence type="ECO:0000256" key="1">
    <source>
        <dbReference type="SAM" id="MobiDB-lite"/>
    </source>
</evidence>
<accession>A0AAJ8BTA6</accession>
<gene>
    <name evidence="2" type="ORF">An01g09370</name>
</gene>
<dbReference type="VEuPathDB" id="FungiDB:An01g09370"/>
<proteinExistence type="predicted"/>
<feature type="compositionally biased region" description="Basic and acidic residues" evidence="1">
    <location>
        <begin position="12"/>
        <end position="23"/>
    </location>
</feature>
<dbReference type="RefSeq" id="XP_059603293.1">
    <property type="nucleotide sequence ID" value="XM_059750496.1"/>
</dbReference>
<dbReference type="AlphaFoldDB" id="A0AAJ8BTA6"/>